<name>A0A7I8KWF9_SPIIN</name>
<dbReference type="Gene3D" id="3.30.559.10">
    <property type="entry name" value="Chloramphenicol acetyltransferase-like domain"/>
    <property type="match status" value="1"/>
</dbReference>
<keyword evidence="4" id="KW-1185">Reference proteome</keyword>
<organism evidence="3 4">
    <name type="scientific">Spirodela intermedia</name>
    <name type="common">Intermediate duckweed</name>
    <dbReference type="NCBI Taxonomy" id="51605"/>
    <lineage>
        <taxon>Eukaryota</taxon>
        <taxon>Viridiplantae</taxon>
        <taxon>Streptophyta</taxon>
        <taxon>Embryophyta</taxon>
        <taxon>Tracheophyta</taxon>
        <taxon>Spermatophyta</taxon>
        <taxon>Magnoliopsida</taxon>
        <taxon>Liliopsida</taxon>
        <taxon>Araceae</taxon>
        <taxon>Lemnoideae</taxon>
        <taxon>Spirodela</taxon>
    </lineage>
</organism>
<dbReference type="GO" id="GO:0016747">
    <property type="term" value="F:acyltransferase activity, transferring groups other than amino-acyl groups"/>
    <property type="evidence" value="ECO:0007669"/>
    <property type="project" value="UniProtKB-ARBA"/>
</dbReference>
<keyword evidence="2" id="KW-0012">Acyltransferase</keyword>
<dbReference type="OrthoDB" id="683650at2759"/>
<evidence type="ECO:0000256" key="2">
    <source>
        <dbReference type="ARBA" id="ARBA00023315"/>
    </source>
</evidence>
<dbReference type="Proteomes" id="UP000663760">
    <property type="component" value="Chromosome 9"/>
</dbReference>
<dbReference type="Pfam" id="PF02458">
    <property type="entry name" value="Transferase"/>
    <property type="match status" value="1"/>
</dbReference>
<evidence type="ECO:0000256" key="1">
    <source>
        <dbReference type="ARBA" id="ARBA00022679"/>
    </source>
</evidence>
<proteinExistence type="predicted"/>
<keyword evidence="1" id="KW-0808">Transferase</keyword>
<accession>A0A7I8KWF9</accession>
<evidence type="ECO:0000313" key="3">
    <source>
        <dbReference type="EMBL" id="CAA7401862.1"/>
    </source>
</evidence>
<dbReference type="AlphaFoldDB" id="A0A7I8KWF9"/>
<evidence type="ECO:0000313" key="4">
    <source>
        <dbReference type="Proteomes" id="UP000663760"/>
    </source>
</evidence>
<sequence>MGKVRVLNVTRVLLSPLDGASPEAIKLSFFDARWIRFPPLQLLLLFSTDRPIPSLVDEFRESLSQTLSRYYALAGKFTAVDGTGDLVISFSGDGDNGVDFLWAEAEGIHFQRLTDYQDYDMEALSSLVPVLDASQLPGPVFSAQVTGFPGRGVTIGFSMHHMAAYGKTIWQFLDAWAAECRMSSAGGASSLPEPPHG</sequence>
<reference evidence="3" key="1">
    <citation type="submission" date="2020-02" db="EMBL/GenBank/DDBJ databases">
        <authorList>
            <person name="Scholz U."/>
            <person name="Mascher M."/>
            <person name="Fiebig A."/>
        </authorList>
    </citation>
    <scope>NUCLEOTIDE SEQUENCE</scope>
</reference>
<gene>
    <name evidence="3" type="ORF">SI8410_09012540</name>
</gene>
<protein>
    <submittedName>
        <fullName evidence="3">Uncharacterized protein</fullName>
    </submittedName>
</protein>
<dbReference type="PANTHER" id="PTHR31625">
    <property type="match status" value="1"/>
</dbReference>
<dbReference type="EMBL" id="LR746272">
    <property type="protein sequence ID" value="CAA7401862.1"/>
    <property type="molecule type" value="Genomic_DNA"/>
</dbReference>
<dbReference type="InterPro" id="IPR051504">
    <property type="entry name" value="Plant_metabolite_acyltrans"/>
</dbReference>
<dbReference type="InterPro" id="IPR023213">
    <property type="entry name" value="CAT-like_dom_sf"/>
</dbReference>